<feature type="region of interest" description="Disordered" evidence="1">
    <location>
        <begin position="1"/>
        <end position="58"/>
    </location>
</feature>
<dbReference type="GO" id="GO:0006355">
    <property type="term" value="P:regulation of DNA-templated transcription"/>
    <property type="evidence" value="ECO:0007669"/>
    <property type="project" value="TreeGrafter"/>
</dbReference>
<evidence type="ECO:0000259" key="2">
    <source>
        <dbReference type="Pfam" id="PF10469"/>
    </source>
</evidence>
<dbReference type="Gene3D" id="3.90.1140.10">
    <property type="entry name" value="Cyclic phosphodiesterase"/>
    <property type="match status" value="1"/>
</dbReference>
<dbReference type="InterPro" id="IPR009210">
    <property type="entry name" value="ASCC1"/>
</dbReference>
<dbReference type="STRING" id="1448308.A0A2T2N7W8"/>
<dbReference type="OrthoDB" id="277832at2759"/>
<evidence type="ECO:0000313" key="4">
    <source>
        <dbReference type="Proteomes" id="UP000240883"/>
    </source>
</evidence>
<dbReference type="Proteomes" id="UP000240883">
    <property type="component" value="Unassembled WGS sequence"/>
</dbReference>
<proteinExistence type="predicted"/>
<evidence type="ECO:0000313" key="3">
    <source>
        <dbReference type="EMBL" id="PSN61118.1"/>
    </source>
</evidence>
<feature type="domain" description="A-kinase anchor protein 7-like phosphoesterase" evidence="2">
    <location>
        <begin position="57"/>
        <end position="286"/>
    </location>
</feature>
<evidence type="ECO:0000256" key="1">
    <source>
        <dbReference type="SAM" id="MobiDB-lite"/>
    </source>
</evidence>
<reference evidence="3 4" key="1">
    <citation type="journal article" date="2018" name="Front. Microbiol.">
        <title>Genome-Wide Analysis of Corynespora cassiicola Leaf Fall Disease Putative Effectors.</title>
        <authorList>
            <person name="Lopez D."/>
            <person name="Ribeiro S."/>
            <person name="Label P."/>
            <person name="Fumanal B."/>
            <person name="Venisse J.S."/>
            <person name="Kohler A."/>
            <person name="de Oliveira R.R."/>
            <person name="Labutti K."/>
            <person name="Lipzen A."/>
            <person name="Lail K."/>
            <person name="Bauer D."/>
            <person name="Ohm R.A."/>
            <person name="Barry K.W."/>
            <person name="Spatafora J."/>
            <person name="Grigoriev I.V."/>
            <person name="Martin F.M."/>
            <person name="Pujade-Renaud V."/>
        </authorList>
    </citation>
    <scope>NUCLEOTIDE SEQUENCE [LARGE SCALE GENOMIC DNA]</scope>
    <source>
        <strain evidence="3 4">Philippines</strain>
    </source>
</reference>
<dbReference type="AlphaFoldDB" id="A0A2T2N7W8"/>
<accession>A0A2T2N7W8</accession>
<feature type="compositionally biased region" description="Basic and acidic residues" evidence="1">
    <location>
        <begin position="8"/>
        <end position="24"/>
    </location>
</feature>
<sequence>MGKKKHGRGEYNDFLDGEKLRDNAQVRTSLSGSQQPPPPSSRQDRGPKGGSTKPPLTHFLCLPLVNDASRPQLERGLQSLRERLGGDRLPTVPMKAVRPLGTLHLTLGVMSLDEQGLERARQILQELDLRELLHTATAIKEAERAAESGAVAENLNAAALPNTEPLSIRLKGLAPMQTPQKTSILYAEPEDGSGRLYMFGRQLKKIFTDNGLMMEDSRPLRLHATVINTIYAKPPGRVDRSQGHGPNAKSWRQFDATDLIDEWREFTWAKDLQLDKVQICKMGARKIVSGSGEVIDERYEAVCERGILG</sequence>
<dbReference type="EMBL" id="KZ678145">
    <property type="protein sequence ID" value="PSN61118.1"/>
    <property type="molecule type" value="Genomic_DNA"/>
</dbReference>
<dbReference type="Pfam" id="PF10469">
    <property type="entry name" value="AKAP7_NLS"/>
    <property type="match status" value="1"/>
</dbReference>
<keyword evidence="4" id="KW-1185">Reference proteome</keyword>
<dbReference type="PANTHER" id="PTHR13360:SF1">
    <property type="entry name" value="ACTIVATING SIGNAL COINTEGRATOR 1 COMPLEX SUBUNIT 1"/>
    <property type="match status" value="1"/>
</dbReference>
<dbReference type="GO" id="GO:0005634">
    <property type="term" value="C:nucleus"/>
    <property type="evidence" value="ECO:0007669"/>
    <property type="project" value="TreeGrafter"/>
</dbReference>
<dbReference type="GO" id="GO:0006307">
    <property type="term" value="P:DNA alkylation repair"/>
    <property type="evidence" value="ECO:0007669"/>
    <property type="project" value="InterPro"/>
</dbReference>
<protein>
    <recommendedName>
        <fullName evidence="2">A-kinase anchor protein 7-like phosphoesterase domain-containing protein</fullName>
    </recommendedName>
</protein>
<dbReference type="InterPro" id="IPR019510">
    <property type="entry name" value="AKAP7-like_phosphoesterase"/>
</dbReference>
<dbReference type="PANTHER" id="PTHR13360">
    <property type="entry name" value="ACTIVATING SIGNAL COINTEGRATOR 1 COMPLEX SUBUNIT 1"/>
    <property type="match status" value="1"/>
</dbReference>
<organism evidence="3 4">
    <name type="scientific">Corynespora cassiicola Philippines</name>
    <dbReference type="NCBI Taxonomy" id="1448308"/>
    <lineage>
        <taxon>Eukaryota</taxon>
        <taxon>Fungi</taxon>
        <taxon>Dikarya</taxon>
        <taxon>Ascomycota</taxon>
        <taxon>Pezizomycotina</taxon>
        <taxon>Dothideomycetes</taxon>
        <taxon>Pleosporomycetidae</taxon>
        <taxon>Pleosporales</taxon>
        <taxon>Corynesporascaceae</taxon>
        <taxon>Corynespora</taxon>
    </lineage>
</organism>
<gene>
    <name evidence="3" type="ORF">BS50DRAFT_504673</name>
</gene>
<name>A0A2T2N7W8_CORCC</name>